<dbReference type="PANTHER" id="PTHR10809:SF148">
    <property type="entry name" value="OS01G0936800 PROTEIN"/>
    <property type="match status" value="1"/>
</dbReference>
<dbReference type="GO" id="GO:0061817">
    <property type="term" value="P:endoplasmic reticulum-plasma membrane tethering"/>
    <property type="evidence" value="ECO:0007669"/>
    <property type="project" value="TreeGrafter"/>
</dbReference>
<dbReference type="InterPro" id="IPR013783">
    <property type="entry name" value="Ig-like_fold"/>
</dbReference>
<proteinExistence type="inferred from homology"/>
<dbReference type="PROSITE" id="PS50202">
    <property type="entry name" value="MSP"/>
    <property type="match status" value="1"/>
</dbReference>
<organism evidence="4 5">
    <name type="scientific">Daucus carota subsp. sativus</name>
    <name type="common">Carrot</name>
    <dbReference type="NCBI Taxonomy" id="79200"/>
    <lineage>
        <taxon>Eukaryota</taxon>
        <taxon>Viridiplantae</taxon>
        <taxon>Streptophyta</taxon>
        <taxon>Embryophyta</taxon>
        <taxon>Tracheophyta</taxon>
        <taxon>Spermatophyta</taxon>
        <taxon>Magnoliopsida</taxon>
        <taxon>eudicotyledons</taxon>
        <taxon>Gunneridae</taxon>
        <taxon>Pentapetalae</taxon>
        <taxon>asterids</taxon>
        <taxon>campanulids</taxon>
        <taxon>Apiales</taxon>
        <taxon>Apiaceae</taxon>
        <taxon>Apioideae</taxon>
        <taxon>Scandiceae</taxon>
        <taxon>Daucinae</taxon>
        <taxon>Daucus</taxon>
        <taxon>Daucus sect. Daucus</taxon>
    </lineage>
</organism>
<dbReference type="GO" id="GO:0005886">
    <property type="term" value="C:plasma membrane"/>
    <property type="evidence" value="ECO:0007669"/>
    <property type="project" value="TreeGrafter"/>
</dbReference>
<dbReference type="Pfam" id="PF00635">
    <property type="entry name" value="Motile_Sperm"/>
    <property type="match status" value="1"/>
</dbReference>
<keyword evidence="5" id="KW-1185">Reference proteome</keyword>
<feature type="transmembrane region" description="Helical" evidence="2">
    <location>
        <begin position="203"/>
        <end position="228"/>
    </location>
</feature>
<keyword evidence="2" id="KW-0472">Membrane</keyword>
<keyword evidence="2" id="KW-1133">Transmembrane helix</keyword>
<dbReference type="Gene3D" id="2.60.40.10">
    <property type="entry name" value="Immunoglobulins"/>
    <property type="match status" value="1"/>
</dbReference>
<dbReference type="GO" id="GO:0090158">
    <property type="term" value="P:endoplasmic reticulum membrane organization"/>
    <property type="evidence" value="ECO:0007669"/>
    <property type="project" value="TreeGrafter"/>
</dbReference>
<comment type="similarity">
    <text evidence="1">Belongs to the VAMP-associated protein (VAP) (TC 9.B.17) family.</text>
</comment>
<dbReference type="InterPro" id="IPR008962">
    <property type="entry name" value="PapD-like_sf"/>
</dbReference>
<evidence type="ECO:0000256" key="2">
    <source>
        <dbReference type="SAM" id="Phobius"/>
    </source>
</evidence>
<evidence type="ECO:0000313" key="5">
    <source>
        <dbReference type="Proteomes" id="UP000077755"/>
    </source>
</evidence>
<dbReference type="Proteomes" id="UP000077755">
    <property type="component" value="Chromosome 1"/>
</dbReference>
<dbReference type="EMBL" id="CP093343">
    <property type="protein sequence ID" value="WOG82550.1"/>
    <property type="molecule type" value="Genomic_DNA"/>
</dbReference>
<dbReference type="AlphaFoldDB" id="A0AAF0W3I5"/>
<sequence length="232" mass="26604">MGFFMFLLEDTTKNIKNKGARVLRIQPLELNFTFELEKQNKCAFTLTNTSDDDHVAFQVITPWPLTFPETGIMKPNSTCKLTVIIQAQSSYIDFMRCKDKILIQSKILPFRTTQDDVSPEMFADDYINYTEENTLWIVALPPLSQAYSPGLNLMINIDRLLGKLDSLEAEFNTSKTKEGGGTTTRVHVKPIIEMSICEFVRVWGWKILFPGSVTILLLILTLLFVIYYRGRE</sequence>
<dbReference type="GO" id="GO:0005789">
    <property type="term" value="C:endoplasmic reticulum membrane"/>
    <property type="evidence" value="ECO:0007669"/>
    <property type="project" value="InterPro"/>
</dbReference>
<dbReference type="PANTHER" id="PTHR10809">
    <property type="entry name" value="VESICLE-ASSOCIATED MEMBRANE PROTEIN-ASSOCIATED PROTEIN"/>
    <property type="match status" value="1"/>
</dbReference>
<evidence type="ECO:0000313" key="4">
    <source>
        <dbReference type="EMBL" id="WOG82550.1"/>
    </source>
</evidence>
<dbReference type="SUPFAM" id="SSF49354">
    <property type="entry name" value="PapD-like"/>
    <property type="match status" value="1"/>
</dbReference>
<reference evidence="4" key="2">
    <citation type="submission" date="2022-03" db="EMBL/GenBank/DDBJ databases">
        <title>Draft title - Genomic analysis of global carrot germplasm unveils the trajectory of domestication and the origin of high carotenoid orange carrot.</title>
        <authorList>
            <person name="Iorizzo M."/>
            <person name="Ellison S."/>
            <person name="Senalik D."/>
            <person name="Macko-Podgorni A."/>
            <person name="Grzebelus D."/>
            <person name="Bostan H."/>
            <person name="Rolling W."/>
            <person name="Curaba J."/>
            <person name="Simon P."/>
        </authorList>
    </citation>
    <scope>NUCLEOTIDE SEQUENCE</scope>
    <source>
        <tissue evidence="4">Leaf</tissue>
    </source>
</reference>
<gene>
    <name evidence="4" type="ORF">DCAR_0101715</name>
</gene>
<dbReference type="KEGG" id="dcr:108227326"/>
<evidence type="ECO:0000256" key="1">
    <source>
        <dbReference type="ARBA" id="ARBA00008932"/>
    </source>
</evidence>
<protein>
    <recommendedName>
        <fullName evidence="3">MSP domain-containing protein</fullName>
    </recommendedName>
</protein>
<keyword evidence="2" id="KW-0812">Transmembrane</keyword>
<evidence type="ECO:0000259" key="3">
    <source>
        <dbReference type="PROSITE" id="PS50202"/>
    </source>
</evidence>
<dbReference type="InterPro" id="IPR016763">
    <property type="entry name" value="VAP"/>
</dbReference>
<name>A0AAF0W3I5_DAUCS</name>
<accession>A0AAF0W3I5</accession>
<feature type="domain" description="MSP" evidence="3">
    <location>
        <begin position="22"/>
        <end position="140"/>
    </location>
</feature>
<reference evidence="4" key="1">
    <citation type="journal article" date="2016" name="Nat. Genet.">
        <title>A high-quality carrot genome assembly provides new insights into carotenoid accumulation and asterid genome evolution.</title>
        <authorList>
            <person name="Iorizzo M."/>
            <person name="Ellison S."/>
            <person name="Senalik D."/>
            <person name="Zeng P."/>
            <person name="Satapoomin P."/>
            <person name="Huang J."/>
            <person name="Bowman M."/>
            <person name="Iovene M."/>
            <person name="Sanseverino W."/>
            <person name="Cavagnaro P."/>
            <person name="Yildiz M."/>
            <person name="Macko-Podgorni A."/>
            <person name="Moranska E."/>
            <person name="Grzebelus E."/>
            <person name="Grzebelus D."/>
            <person name="Ashrafi H."/>
            <person name="Zheng Z."/>
            <person name="Cheng S."/>
            <person name="Spooner D."/>
            <person name="Van Deynze A."/>
            <person name="Simon P."/>
        </authorList>
    </citation>
    <scope>NUCLEOTIDE SEQUENCE</scope>
    <source>
        <tissue evidence="4">Leaf</tissue>
    </source>
</reference>
<dbReference type="InterPro" id="IPR000535">
    <property type="entry name" value="MSP_dom"/>
</dbReference>